<dbReference type="Pfam" id="PF12841">
    <property type="entry name" value="YvrJ"/>
    <property type="match status" value="1"/>
</dbReference>
<sequence length="59" mass="6702">MLTTEAPIWVSIIGNFGFPIAITFYLFARFEKKLGELEKVINNLSNTIKKIAIKNKNSD</sequence>
<accession>A0ABU5CMJ8</accession>
<organism evidence="3 4">
    <name type="scientific">Paracerasibacillus soli</name>
    <dbReference type="NCBI Taxonomy" id="480284"/>
    <lineage>
        <taxon>Bacteria</taxon>
        <taxon>Bacillati</taxon>
        <taxon>Bacillota</taxon>
        <taxon>Bacilli</taxon>
        <taxon>Bacillales</taxon>
        <taxon>Bacillaceae</taxon>
        <taxon>Paracerasibacillus</taxon>
    </lineage>
</organism>
<proteinExistence type="predicted"/>
<comment type="caution">
    <text evidence="3">The sequence shown here is derived from an EMBL/GenBank/DDBJ whole genome shotgun (WGS) entry which is preliminary data.</text>
</comment>
<dbReference type="InterPro" id="IPR024419">
    <property type="entry name" value="YvrJ"/>
</dbReference>
<keyword evidence="2" id="KW-1133">Transmembrane helix</keyword>
<protein>
    <submittedName>
        <fullName evidence="3">YvrJ family protein</fullName>
    </submittedName>
</protein>
<reference evidence="3 4" key="1">
    <citation type="submission" date="2023-10" db="EMBL/GenBank/DDBJ databases">
        <title>Virgibacillus soli CC-YMP-6 genome.</title>
        <authorList>
            <person name="Miliotis G."/>
            <person name="Sengupta P."/>
            <person name="Hameed A."/>
            <person name="Chuvochina M."/>
            <person name="Mcdonagh F."/>
            <person name="Simpson A.C."/>
            <person name="Singh N.K."/>
            <person name="Rekha P.D."/>
            <person name="Raman K."/>
            <person name="Hugenholtz P."/>
            <person name="Venkateswaran K."/>
        </authorList>
    </citation>
    <scope>NUCLEOTIDE SEQUENCE [LARGE SCALE GENOMIC DNA]</scope>
    <source>
        <strain evidence="3 4">CC-YMP-6</strain>
    </source>
</reference>
<evidence type="ECO:0000313" key="3">
    <source>
        <dbReference type="EMBL" id="MDY0407574.1"/>
    </source>
</evidence>
<dbReference type="RefSeq" id="WP_320378380.1">
    <property type="nucleotide sequence ID" value="NZ_JAWDIQ010000001.1"/>
</dbReference>
<evidence type="ECO:0000256" key="2">
    <source>
        <dbReference type="SAM" id="Phobius"/>
    </source>
</evidence>
<feature type="coiled-coil region" evidence="1">
    <location>
        <begin position="27"/>
        <end position="54"/>
    </location>
</feature>
<evidence type="ECO:0000313" key="4">
    <source>
        <dbReference type="Proteomes" id="UP001275315"/>
    </source>
</evidence>
<dbReference type="Proteomes" id="UP001275315">
    <property type="component" value="Unassembled WGS sequence"/>
</dbReference>
<name>A0ABU5CMJ8_9BACI</name>
<keyword evidence="2" id="KW-0472">Membrane</keyword>
<keyword evidence="2" id="KW-0812">Transmembrane</keyword>
<evidence type="ECO:0000256" key="1">
    <source>
        <dbReference type="SAM" id="Coils"/>
    </source>
</evidence>
<keyword evidence="4" id="KW-1185">Reference proteome</keyword>
<dbReference type="EMBL" id="JAWDIQ010000001">
    <property type="protein sequence ID" value="MDY0407574.1"/>
    <property type="molecule type" value="Genomic_DNA"/>
</dbReference>
<feature type="transmembrane region" description="Helical" evidence="2">
    <location>
        <begin position="6"/>
        <end position="28"/>
    </location>
</feature>
<keyword evidence="1" id="KW-0175">Coiled coil</keyword>
<gene>
    <name evidence="3" type="ORF">RWD45_01735</name>
</gene>